<dbReference type="EMBL" id="APRL01000001">
    <property type="protein sequence ID" value="ENW97283.1"/>
    <property type="molecule type" value="Genomic_DNA"/>
</dbReference>
<feature type="transmembrane region" description="Helical" evidence="1">
    <location>
        <begin position="32"/>
        <end position="58"/>
    </location>
</feature>
<dbReference type="HOGENOM" id="CLU_2128071_0_0_6"/>
<evidence type="ECO:0000313" key="3">
    <source>
        <dbReference type="Proteomes" id="UP000013261"/>
    </source>
</evidence>
<accession>N9LM31</accession>
<dbReference type="eggNOG" id="ENOG5031RND">
    <property type="taxonomic scope" value="Bacteria"/>
</dbReference>
<evidence type="ECO:0000256" key="1">
    <source>
        <dbReference type="SAM" id="Phobius"/>
    </source>
</evidence>
<organism evidence="2 3">
    <name type="scientific">Acinetobacter dispersus</name>
    <dbReference type="NCBI Taxonomy" id="70348"/>
    <lineage>
        <taxon>Bacteria</taxon>
        <taxon>Pseudomonadati</taxon>
        <taxon>Pseudomonadota</taxon>
        <taxon>Gammaproteobacteria</taxon>
        <taxon>Moraxellales</taxon>
        <taxon>Moraxellaceae</taxon>
        <taxon>Acinetobacter</taxon>
    </lineage>
</organism>
<dbReference type="Proteomes" id="UP000013261">
    <property type="component" value="Unassembled WGS sequence"/>
</dbReference>
<sequence length="96" mass="11457">MIYKKPLVLDFDKVNENDEDNGAALFLRNEMVFILAMCLWNTNISYSFLFVYIFIFFAEKINDFYFVVSFSLIFSLVVIVLLFFLLFFVEIVFSNR</sequence>
<keyword evidence="1" id="KW-0812">Transmembrane</keyword>
<keyword evidence="1" id="KW-1133">Transmembrane helix</keyword>
<comment type="caution">
    <text evidence="2">The sequence shown here is derived from an EMBL/GenBank/DDBJ whole genome shotgun (WGS) entry which is preliminary data.</text>
</comment>
<reference evidence="2 3" key="1">
    <citation type="submission" date="2013-02" db="EMBL/GenBank/DDBJ databases">
        <title>The Genome Sequence of Acinetobacter sp. ANC 4105.</title>
        <authorList>
            <consortium name="The Broad Institute Genome Sequencing Platform"/>
            <consortium name="The Broad Institute Genome Sequencing Center for Infectious Disease"/>
            <person name="Cerqueira G."/>
            <person name="Feldgarden M."/>
            <person name="Courvalin P."/>
            <person name="Perichon B."/>
            <person name="Grillot-Courvalin C."/>
            <person name="Clermont D."/>
            <person name="Rocha E."/>
            <person name="Yoon E.-J."/>
            <person name="Nemec A."/>
            <person name="Walker B."/>
            <person name="Young S.K."/>
            <person name="Zeng Q."/>
            <person name="Gargeya S."/>
            <person name="Fitzgerald M."/>
            <person name="Haas B."/>
            <person name="Abouelleil A."/>
            <person name="Alvarado L."/>
            <person name="Arachchi H.M."/>
            <person name="Berlin A.M."/>
            <person name="Chapman S.B."/>
            <person name="Dewar J."/>
            <person name="Goldberg J."/>
            <person name="Griggs A."/>
            <person name="Gujja S."/>
            <person name="Hansen M."/>
            <person name="Howarth C."/>
            <person name="Imamovic A."/>
            <person name="Larimer J."/>
            <person name="McCowan C."/>
            <person name="Murphy C."/>
            <person name="Neiman D."/>
            <person name="Pearson M."/>
            <person name="Priest M."/>
            <person name="Roberts A."/>
            <person name="Saif S."/>
            <person name="Shea T."/>
            <person name="Sisk P."/>
            <person name="Sykes S."/>
            <person name="Wortman J."/>
            <person name="Nusbaum C."/>
            <person name="Birren B."/>
        </authorList>
    </citation>
    <scope>NUCLEOTIDE SEQUENCE [LARGE SCALE GENOMIC DNA]</scope>
    <source>
        <strain evidence="2 3">ANC 4105</strain>
    </source>
</reference>
<name>N9LM31_9GAMM</name>
<proteinExistence type="predicted"/>
<gene>
    <name evidence="2" type="ORF">F904_00120</name>
</gene>
<keyword evidence="1" id="KW-0472">Membrane</keyword>
<dbReference type="AlphaFoldDB" id="N9LM31"/>
<keyword evidence="3" id="KW-1185">Reference proteome</keyword>
<evidence type="ECO:0000313" key="2">
    <source>
        <dbReference type="EMBL" id="ENW97283.1"/>
    </source>
</evidence>
<feature type="transmembrane region" description="Helical" evidence="1">
    <location>
        <begin position="64"/>
        <end position="93"/>
    </location>
</feature>
<protein>
    <submittedName>
        <fullName evidence="2">Uncharacterized protein</fullName>
    </submittedName>
</protein>